<dbReference type="Proteomes" id="UP000189628">
    <property type="component" value="Chromosome"/>
</dbReference>
<dbReference type="InterPro" id="IPR013783">
    <property type="entry name" value="Ig-like_fold"/>
</dbReference>
<feature type="compositionally biased region" description="Low complexity" evidence="7">
    <location>
        <begin position="641"/>
        <end position="658"/>
    </location>
</feature>
<evidence type="ECO:0000256" key="7">
    <source>
        <dbReference type="SAM" id="MobiDB-lite"/>
    </source>
</evidence>
<dbReference type="InterPro" id="IPR021206">
    <property type="entry name" value="MprA_tail"/>
</dbReference>
<evidence type="ECO:0000313" key="12">
    <source>
        <dbReference type="Proteomes" id="UP000189628"/>
    </source>
</evidence>
<dbReference type="AlphaFoldDB" id="A0A1U9VH61"/>
<keyword evidence="8" id="KW-0812">Transmembrane</keyword>
<dbReference type="Pfam" id="PF22352">
    <property type="entry name" value="K319L-like_PKD"/>
    <property type="match status" value="1"/>
</dbReference>
<dbReference type="GO" id="GO:0004252">
    <property type="term" value="F:serine-type endopeptidase activity"/>
    <property type="evidence" value="ECO:0007669"/>
    <property type="project" value="UniProtKB-UniRule"/>
</dbReference>
<dbReference type="PROSITE" id="PS00138">
    <property type="entry name" value="SUBTILASE_SER"/>
    <property type="match status" value="1"/>
</dbReference>
<dbReference type="InterPro" id="IPR034176">
    <property type="entry name" value="Peptidases_S8_13"/>
</dbReference>
<evidence type="ECO:0000256" key="5">
    <source>
        <dbReference type="PROSITE-ProRule" id="PRU01240"/>
    </source>
</evidence>
<evidence type="ECO:0000259" key="10">
    <source>
        <dbReference type="Pfam" id="PF00082"/>
    </source>
</evidence>
<feature type="signal peptide" evidence="9">
    <location>
        <begin position="1"/>
        <end position="28"/>
    </location>
</feature>
<feature type="domain" description="Peptidase S8/S53" evidence="10">
    <location>
        <begin position="184"/>
        <end position="492"/>
    </location>
</feature>
<evidence type="ECO:0000256" key="2">
    <source>
        <dbReference type="ARBA" id="ARBA00022670"/>
    </source>
</evidence>
<dbReference type="RefSeq" id="WP_078222008.1">
    <property type="nucleotide sequence ID" value="NZ_CP019911.1"/>
</dbReference>
<evidence type="ECO:0000313" key="11">
    <source>
        <dbReference type="EMBL" id="AQW29391.1"/>
    </source>
</evidence>
<dbReference type="CDD" id="cd07496">
    <property type="entry name" value="Peptidases_S8_13"/>
    <property type="match status" value="1"/>
</dbReference>
<dbReference type="InterPro" id="IPR023827">
    <property type="entry name" value="Peptidase_S8_Asp-AS"/>
</dbReference>
<dbReference type="InterPro" id="IPR036852">
    <property type="entry name" value="Peptidase_S8/S53_dom_sf"/>
</dbReference>
<dbReference type="PROSITE" id="PS00137">
    <property type="entry name" value="SUBTILASE_HIS"/>
    <property type="match status" value="1"/>
</dbReference>
<evidence type="ECO:0000256" key="3">
    <source>
        <dbReference type="ARBA" id="ARBA00022801"/>
    </source>
</evidence>
<organism evidence="11 12">
    <name type="scientific">blood disease bacterium A2-HR MARDI</name>
    <dbReference type="NCBI Taxonomy" id="1944648"/>
    <lineage>
        <taxon>Bacteria</taxon>
        <taxon>Pseudomonadati</taxon>
        <taxon>Pseudomonadota</taxon>
        <taxon>Betaproteobacteria</taxon>
        <taxon>Burkholderiales</taxon>
        <taxon>Burkholderiaceae</taxon>
        <taxon>Ralstonia</taxon>
        <taxon>Ralstonia solanacearum species complex</taxon>
    </lineage>
</organism>
<dbReference type="GO" id="GO:0006508">
    <property type="term" value="P:proteolysis"/>
    <property type="evidence" value="ECO:0007669"/>
    <property type="project" value="UniProtKB-KW"/>
</dbReference>
<feature type="chain" id="PRO_5010698190" evidence="9">
    <location>
        <begin position="29"/>
        <end position="687"/>
    </location>
</feature>
<dbReference type="InterPro" id="IPR015500">
    <property type="entry name" value="Peptidase_S8_subtilisin-rel"/>
</dbReference>
<accession>A0A1U9VH61</accession>
<dbReference type="InterPro" id="IPR000209">
    <property type="entry name" value="Peptidase_S8/S53_dom"/>
</dbReference>
<feature type="transmembrane region" description="Helical" evidence="8">
    <location>
        <begin position="665"/>
        <end position="681"/>
    </location>
</feature>
<dbReference type="PANTHER" id="PTHR43806:SF11">
    <property type="entry name" value="CEREVISIN-RELATED"/>
    <property type="match status" value="1"/>
</dbReference>
<proteinExistence type="inferred from homology"/>
<evidence type="ECO:0000256" key="1">
    <source>
        <dbReference type="ARBA" id="ARBA00011073"/>
    </source>
</evidence>
<protein>
    <submittedName>
        <fullName evidence="11">MprA protease, GlyGly-CTERM protein-sorting domain-containing form</fullName>
    </submittedName>
</protein>
<comment type="similarity">
    <text evidence="1 5 6">Belongs to the peptidase S8 family.</text>
</comment>
<dbReference type="Pfam" id="PF00082">
    <property type="entry name" value="Peptidase_S8"/>
    <property type="match status" value="1"/>
</dbReference>
<dbReference type="NCBIfam" id="TIGR03867">
    <property type="entry name" value="MprA_tail"/>
    <property type="match status" value="1"/>
</dbReference>
<keyword evidence="9" id="KW-0732">Signal</keyword>
<name>A0A1U9VH61_9RALS</name>
<dbReference type="SUPFAM" id="SSF52743">
    <property type="entry name" value="Subtilisin-like"/>
    <property type="match status" value="1"/>
</dbReference>
<feature type="region of interest" description="Disordered" evidence="7">
    <location>
        <begin position="619"/>
        <end position="658"/>
    </location>
</feature>
<keyword evidence="3 5" id="KW-0378">Hydrolase</keyword>
<dbReference type="InterPro" id="IPR050131">
    <property type="entry name" value="Peptidase_S8_subtilisin-like"/>
</dbReference>
<evidence type="ECO:0000256" key="4">
    <source>
        <dbReference type="ARBA" id="ARBA00022825"/>
    </source>
</evidence>
<dbReference type="EMBL" id="CP019911">
    <property type="protein sequence ID" value="AQW29391.1"/>
    <property type="molecule type" value="Genomic_DNA"/>
</dbReference>
<dbReference type="InterPro" id="IPR022398">
    <property type="entry name" value="Peptidase_S8_His-AS"/>
</dbReference>
<keyword evidence="2 5" id="KW-0645">Protease</keyword>
<feature type="compositionally biased region" description="Gly residues" evidence="7">
    <location>
        <begin position="624"/>
        <end position="640"/>
    </location>
</feature>
<keyword evidence="4 5" id="KW-0720">Serine protease</keyword>
<feature type="active site" description="Charge relay system" evidence="5">
    <location>
        <position position="192"/>
    </location>
</feature>
<dbReference type="InterPro" id="IPR023828">
    <property type="entry name" value="Peptidase_S8_Ser-AS"/>
</dbReference>
<sequence>MKTLVPGGVVRALVALGLVSYHAVPALATGKTGTTDTRLQWVTQLIVKEKSGASSTVKAQSAATDVATVQRWSVAAQLPVTYKRAMSGGAHVVTLPKVMLTADAQTVAARMESTGQFEYVSPDAILRPASTPTDPWFVNQWNLLPNTGTVNTVTTSGGATAANGATTKGGANLTTAWDTTKGSNTVTVTIIDTGILAGHADLSGATIQPGYDFISNTALTGTPDPVTNLSIPNGFVENDTPAGRDSDPTDPGDWISTSDAANYPGLCGTSATDSSWHGTFVTGLIAAQHNAIGVAGVAPGVSVQMARAVGKCGGASSDIIDALTWAAGGTVPGVTTNATPAKVINMSLGGITTCTAAQQSAITAARALGAAVVVATGNEARTSAIDAPANCSGTIAVTAHTLEGDNANYANVGTGTTLSAPGGGNGSTVSGLGALVPSTSNSGTTTASGDTYVGEAGTSMAAPHVAGVAALMLSVNSALTPDQLSAILQQSSRPFPPDTYCASHTGVCGAGMLDAGSAIAQAQGVPTVHASVSSSSVTAGTQITLTAVGGAGYGKTVGSLSWVQTSGTGVTLSTNSLDSTGNATATFTPTAAGTYTFTVTLVANDGTTASDTTSLTVTAASTSGGTGGTGGTGGSTGGSTGTLPFSGGTSGTGTLNNNSGGGGQLPLWLAGLLLAAGAFGFQRRKRA</sequence>
<dbReference type="PRINTS" id="PR00723">
    <property type="entry name" value="SUBTILISIN"/>
</dbReference>
<feature type="active site" description="Charge relay system" evidence="5">
    <location>
        <position position="277"/>
    </location>
</feature>
<evidence type="ECO:0000256" key="8">
    <source>
        <dbReference type="SAM" id="Phobius"/>
    </source>
</evidence>
<evidence type="ECO:0000256" key="6">
    <source>
        <dbReference type="RuleBase" id="RU003355"/>
    </source>
</evidence>
<feature type="region of interest" description="Disordered" evidence="7">
    <location>
        <begin position="236"/>
        <end position="257"/>
    </location>
</feature>
<dbReference type="Gene3D" id="2.60.40.10">
    <property type="entry name" value="Immunoglobulins"/>
    <property type="match status" value="1"/>
</dbReference>
<reference evidence="11 12" key="1">
    <citation type="submission" date="2017-02" db="EMBL/GenBank/DDBJ databases">
        <title>Blood Disease Bacterium A2-HR MARDI.</title>
        <authorList>
            <person name="Badrun R."/>
            <person name="Abu Bakar N."/>
            <person name="Laboh R."/>
        </authorList>
    </citation>
    <scope>NUCLEOTIDE SEQUENCE [LARGE SCALE GENOMIC DNA]</scope>
    <source>
        <strain evidence="11 12">A2-HR MARDI</strain>
    </source>
</reference>
<gene>
    <name evidence="11" type="ORF">B0B51_04800</name>
</gene>
<keyword evidence="8" id="KW-0472">Membrane</keyword>
<dbReference type="Gene3D" id="3.40.50.200">
    <property type="entry name" value="Peptidase S8/S53 domain"/>
    <property type="match status" value="1"/>
</dbReference>
<evidence type="ECO:0000256" key="9">
    <source>
        <dbReference type="SAM" id="SignalP"/>
    </source>
</evidence>
<dbReference type="PROSITE" id="PS51892">
    <property type="entry name" value="SUBTILASE"/>
    <property type="match status" value="1"/>
</dbReference>
<feature type="active site" description="Charge relay system" evidence="5">
    <location>
        <position position="459"/>
    </location>
</feature>
<dbReference type="PROSITE" id="PS00136">
    <property type="entry name" value="SUBTILASE_ASP"/>
    <property type="match status" value="1"/>
</dbReference>
<keyword evidence="8" id="KW-1133">Transmembrane helix</keyword>
<dbReference type="PANTHER" id="PTHR43806">
    <property type="entry name" value="PEPTIDASE S8"/>
    <property type="match status" value="1"/>
</dbReference>